<keyword evidence="2" id="KW-0560">Oxidoreductase</keyword>
<dbReference type="InterPro" id="IPR036291">
    <property type="entry name" value="NAD(P)-bd_dom_sf"/>
</dbReference>
<keyword evidence="4" id="KW-1185">Reference proteome</keyword>
<dbReference type="RefSeq" id="WP_152713416.1">
    <property type="nucleotide sequence ID" value="NZ_VOSJ01000082.1"/>
</dbReference>
<evidence type="ECO:0000313" key="3">
    <source>
        <dbReference type="EMBL" id="MPR27279.1"/>
    </source>
</evidence>
<name>A0A5N7MLF8_9HYPH</name>
<comment type="similarity">
    <text evidence="1">Belongs to the short-chain dehydrogenases/reductases (SDR) family.</text>
</comment>
<dbReference type="CDD" id="cd05233">
    <property type="entry name" value="SDR_c"/>
    <property type="match status" value="1"/>
</dbReference>
<reference evidence="3 4" key="1">
    <citation type="journal article" date="2019" name="Syst. Appl. Microbiol.">
        <title>Microvirga tunisiensis sp. nov., a root nodule symbiotic bacterium isolated from Lupinus micranthus and L. luteus grown in Northern Tunisia.</title>
        <authorList>
            <person name="Msaddak A."/>
            <person name="Rejili M."/>
            <person name="Duran D."/>
            <person name="Mars M."/>
            <person name="Palacios J.M."/>
            <person name="Ruiz-Argueso T."/>
            <person name="Rey L."/>
            <person name="Imperial J."/>
        </authorList>
    </citation>
    <scope>NUCLEOTIDE SEQUENCE [LARGE SCALE GENOMIC DNA]</scope>
    <source>
        <strain evidence="3 4">Lmie10</strain>
    </source>
</reference>
<evidence type="ECO:0000313" key="4">
    <source>
        <dbReference type="Proteomes" id="UP000403266"/>
    </source>
</evidence>
<comment type="caution">
    <text evidence="3">The sequence shown here is derived from an EMBL/GenBank/DDBJ whole genome shotgun (WGS) entry which is preliminary data.</text>
</comment>
<dbReference type="Pfam" id="PF00106">
    <property type="entry name" value="adh_short"/>
    <property type="match status" value="1"/>
</dbReference>
<dbReference type="InterPro" id="IPR002347">
    <property type="entry name" value="SDR_fam"/>
</dbReference>
<dbReference type="Proteomes" id="UP000403266">
    <property type="component" value="Unassembled WGS sequence"/>
</dbReference>
<evidence type="ECO:0000256" key="2">
    <source>
        <dbReference type="ARBA" id="ARBA00023002"/>
    </source>
</evidence>
<dbReference type="PANTHER" id="PTHR43391">
    <property type="entry name" value="RETINOL DEHYDROGENASE-RELATED"/>
    <property type="match status" value="1"/>
</dbReference>
<dbReference type="SUPFAM" id="SSF51735">
    <property type="entry name" value="NAD(P)-binding Rossmann-fold domains"/>
    <property type="match status" value="1"/>
</dbReference>
<proteinExistence type="inferred from homology"/>
<dbReference type="GO" id="GO:0016491">
    <property type="term" value="F:oxidoreductase activity"/>
    <property type="evidence" value="ECO:0007669"/>
    <property type="project" value="UniProtKB-KW"/>
</dbReference>
<dbReference type="PROSITE" id="PS00061">
    <property type="entry name" value="ADH_SHORT"/>
    <property type="match status" value="1"/>
</dbReference>
<dbReference type="OrthoDB" id="9808814at2"/>
<dbReference type="InterPro" id="IPR020904">
    <property type="entry name" value="Sc_DH/Rdtase_CS"/>
</dbReference>
<protein>
    <submittedName>
        <fullName evidence="3">SDR family NAD(P)-dependent oxidoreductase</fullName>
    </submittedName>
</protein>
<dbReference type="AlphaFoldDB" id="A0A5N7MLF8"/>
<dbReference type="Gene3D" id="3.40.50.720">
    <property type="entry name" value="NAD(P)-binding Rossmann-like Domain"/>
    <property type="match status" value="1"/>
</dbReference>
<sequence length="262" mass="27790">MPEPAKPLAIVTGASSGIGYELAKLCAQNGYDLLIAADQAAIHDVVKDFQALGSEVEAIEADLATLEGVDKLYAAAKGRPIGALLANAGHGLGHAFLDQDFAEARHVIDTNITGTIYLIQKVGRDMRARNEGRILITGSIAGFMPGTYQAVYNGTKAFIDSFSFALRAELKDTDVTVTCLMPGATETEFFERAGMEDTQVGQDKKDDPAYVAQVGFDAMMRGDGDVVSGWKNKFTTVLASVTPAGVLAEQHRKMAEPGSGKS</sequence>
<dbReference type="EMBL" id="VOSK01000081">
    <property type="protein sequence ID" value="MPR27279.1"/>
    <property type="molecule type" value="Genomic_DNA"/>
</dbReference>
<dbReference type="PRINTS" id="PR00081">
    <property type="entry name" value="GDHRDH"/>
</dbReference>
<evidence type="ECO:0000256" key="1">
    <source>
        <dbReference type="ARBA" id="ARBA00006484"/>
    </source>
</evidence>
<accession>A0A5N7MLF8</accession>
<gene>
    <name evidence="3" type="ORF">FS320_19240</name>
</gene>
<dbReference type="PANTHER" id="PTHR43391:SF12">
    <property type="entry name" value="OXIDOREDUCTASE EPHD-RELATED"/>
    <property type="match status" value="1"/>
</dbReference>
<organism evidence="3 4">
    <name type="scientific">Microvirga tunisiensis</name>
    <dbReference type="NCBI Taxonomy" id="2108360"/>
    <lineage>
        <taxon>Bacteria</taxon>
        <taxon>Pseudomonadati</taxon>
        <taxon>Pseudomonadota</taxon>
        <taxon>Alphaproteobacteria</taxon>
        <taxon>Hyphomicrobiales</taxon>
        <taxon>Methylobacteriaceae</taxon>
        <taxon>Microvirga</taxon>
    </lineage>
</organism>